<sequence>MEEVKKFINGKEVRCGAICNFCKSRLSASSNGGTGHLRRHINSCKKKALVAISSSQSHLHFGSDGNV</sequence>
<dbReference type="SMART" id="SM00614">
    <property type="entry name" value="ZnF_BED"/>
    <property type="match status" value="1"/>
</dbReference>
<name>A0AAV5EPK2_ELECO</name>
<dbReference type="Proteomes" id="UP001054889">
    <property type="component" value="Unassembled WGS sequence"/>
</dbReference>
<dbReference type="InterPro" id="IPR036236">
    <property type="entry name" value="Znf_C2H2_sf"/>
</dbReference>
<reference evidence="1" key="1">
    <citation type="journal article" date="2018" name="DNA Res.">
        <title>Multiple hybrid de novo genome assembly of finger millet, an orphan allotetraploid crop.</title>
        <authorList>
            <person name="Hatakeyama M."/>
            <person name="Aluri S."/>
            <person name="Balachadran M.T."/>
            <person name="Sivarajan S.R."/>
            <person name="Patrignani A."/>
            <person name="Gruter S."/>
            <person name="Poveda L."/>
            <person name="Shimizu-Inatsugi R."/>
            <person name="Baeten J."/>
            <person name="Francoijs K.J."/>
            <person name="Nataraja K.N."/>
            <person name="Reddy Y.A.N."/>
            <person name="Phadnis S."/>
            <person name="Ravikumar R.L."/>
            <person name="Schlapbach R."/>
            <person name="Sreeman S.M."/>
            <person name="Shimizu K.K."/>
        </authorList>
    </citation>
    <scope>NUCLEOTIDE SEQUENCE</scope>
</reference>
<dbReference type="AlphaFoldDB" id="A0AAV5EPK2"/>
<evidence type="ECO:0000313" key="1">
    <source>
        <dbReference type="EMBL" id="GJN25364.1"/>
    </source>
</evidence>
<organism evidence="1 2">
    <name type="scientific">Eleusine coracana subsp. coracana</name>
    <dbReference type="NCBI Taxonomy" id="191504"/>
    <lineage>
        <taxon>Eukaryota</taxon>
        <taxon>Viridiplantae</taxon>
        <taxon>Streptophyta</taxon>
        <taxon>Embryophyta</taxon>
        <taxon>Tracheophyta</taxon>
        <taxon>Spermatophyta</taxon>
        <taxon>Magnoliopsida</taxon>
        <taxon>Liliopsida</taxon>
        <taxon>Poales</taxon>
        <taxon>Poaceae</taxon>
        <taxon>PACMAD clade</taxon>
        <taxon>Chloridoideae</taxon>
        <taxon>Cynodonteae</taxon>
        <taxon>Eleusininae</taxon>
        <taxon>Eleusine</taxon>
    </lineage>
</organism>
<gene>
    <name evidence="1" type="primary">gb13184</name>
    <name evidence="1" type="ORF">PR202_gb13184</name>
</gene>
<proteinExistence type="predicted"/>
<keyword evidence="2" id="KW-1185">Reference proteome</keyword>
<protein>
    <recommendedName>
        <fullName evidence="3">BED-type domain-containing protein</fullName>
    </recommendedName>
</protein>
<dbReference type="EMBL" id="BQKI01000078">
    <property type="protein sequence ID" value="GJN25364.1"/>
    <property type="molecule type" value="Genomic_DNA"/>
</dbReference>
<reference evidence="1" key="2">
    <citation type="submission" date="2021-12" db="EMBL/GenBank/DDBJ databases">
        <title>Resequencing data analysis of finger millet.</title>
        <authorList>
            <person name="Hatakeyama M."/>
            <person name="Aluri S."/>
            <person name="Balachadran M.T."/>
            <person name="Sivarajan S.R."/>
            <person name="Poveda L."/>
            <person name="Shimizu-Inatsugi R."/>
            <person name="Schlapbach R."/>
            <person name="Sreeman S.M."/>
            <person name="Shimizu K.K."/>
        </authorList>
    </citation>
    <scope>NUCLEOTIDE SEQUENCE</scope>
</reference>
<dbReference type="SUPFAM" id="SSF57667">
    <property type="entry name" value="beta-beta-alpha zinc fingers"/>
    <property type="match status" value="1"/>
</dbReference>
<evidence type="ECO:0008006" key="3">
    <source>
        <dbReference type="Google" id="ProtNLM"/>
    </source>
</evidence>
<evidence type="ECO:0000313" key="2">
    <source>
        <dbReference type="Proteomes" id="UP001054889"/>
    </source>
</evidence>
<comment type="caution">
    <text evidence="1">The sequence shown here is derived from an EMBL/GenBank/DDBJ whole genome shotgun (WGS) entry which is preliminary data.</text>
</comment>
<accession>A0AAV5EPK2</accession>